<dbReference type="Gene3D" id="3.40.630.30">
    <property type="match status" value="1"/>
</dbReference>
<evidence type="ECO:0000256" key="1">
    <source>
        <dbReference type="ARBA" id="ARBA00022679"/>
    </source>
</evidence>
<evidence type="ECO:0000256" key="2">
    <source>
        <dbReference type="ARBA" id="ARBA00023315"/>
    </source>
</evidence>
<dbReference type="AlphaFoldDB" id="A0A381W0Q3"/>
<dbReference type="SUPFAM" id="SSF55729">
    <property type="entry name" value="Acyl-CoA N-acyltransferases (Nat)"/>
    <property type="match status" value="1"/>
</dbReference>
<accession>A0A381W0Q3</accession>
<name>A0A381W0Q3_9ZZZZ</name>
<keyword evidence="2" id="KW-0012">Acyltransferase</keyword>
<feature type="domain" description="N-acetyltransferase" evidence="3">
    <location>
        <begin position="2"/>
        <end position="151"/>
    </location>
</feature>
<dbReference type="PANTHER" id="PTHR43877:SF1">
    <property type="entry name" value="ACETYLTRANSFERASE"/>
    <property type="match status" value="1"/>
</dbReference>
<reference evidence="4" key="1">
    <citation type="submission" date="2018-05" db="EMBL/GenBank/DDBJ databases">
        <authorList>
            <person name="Lanie J.A."/>
            <person name="Ng W.-L."/>
            <person name="Kazmierczak K.M."/>
            <person name="Andrzejewski T.M."/>
            <person name="Davidsen T.M."/>
            <person name="Wayne K.J."/>
            <person name="Tettelin H."/>
            <person name="Glass J.I."/>
            <person name="Rusch D."/>
            <person name="Podicherti R."/>
            <person name="Tsui H.-C.T."/>
            <person name="Winkler M.E."/>
        </authorList>
    </citation>
    <scope>NUCLEOTIDE SEQUENCE</scope>
</reference>
<proteinExistence type="predicted"/>
<dbReference type="CDD" id="cd04301">
    <property type="entry name" value="NAT_SF"/>
    <property type="match status" value="1"/>
</dbReference>
<dbReference type="InterPro" id="IPR050832">
    <property type="entry name" value="Bact_Acetyltransf"/>
</dbReference>
<gene>
    <name evidence="4" type="ORF">METZ01_LOCUS98311</name>
</gene>
<evidence type="ECO:0000313" key="4">
    <source>
        <dbReference type="EMBL" id="SVA45457.1"/>
    </source>
</evidence>
<dbReference type="InterPro" id="IPR000182">
    <property type="entry name" value="GNAT_dom"/>
</dbReference>
<dbReference type="Pfam" id="PF00583">
    <property type="entry name" value="Acetyltransf_1"/>
    <property type="match status" value="1"/>
</dbReference>
<dbReference type="PROSITE" id="PS51186">
    <property type="entry name" value="GNAT"/>
    <property type="match status" value="1"/>
</dbReference>
<evidence type="ECO:0000259" key="3">
    <source>
        <dbReference type="PROSITE" id="PS51186"/>
    </source>
</evidence>
<organism evidence="4">
    <name type="scientific">marine metagenome</name>
    <dbReference type="NCBI Taxonomy" id="408172"/>
    <lineage>
        <taxon>unclassified sequences</taxon>
        <taxon>metagenomes</taxon>
        <taxon>ecological metagenomes</taxon>
    </lineage>
</organism>
<dbReference type="InterPro" id="IPR016181">
    <property type="entry name" value="Acyl_CoA_acyltransferase"/>
</dbReference>
<dbReference type="GO" id="GO:0016747">
    <property type="term" value="F:acyltransferase activity, transferring groups other than amino-acyl groups"/>
    <property type="evidence" value="ECO:0007669"/>
    <property type="project" value="InterPro"/>
</dbReference>
<protein>
    <recommendedName>
        <fullName evidence="3">N-acetyltransferase domain-containing protein</fullName>
    </recommendedName>
</protein>
<dbReference type="PANTHER" id="PTHR43877">
    <property type="entry name" value="AMINOALKYLPHOSPHONATE N-ACETYLTRANSFERASE-RELATED-RELATED"/>
    <property type="match status" value="1"/>
</dbReference>
<dbReference type="EMBL" id="UINC01010199">
    <property type="protein sequence ID" value="SVA45457.1"/>
    <property type="molecule type" value="Genomic_DNA"/>
</dbReference>
<keyword evidence="1" id="KW-0808">Transferase</keyword>
<sequence length="151" mass="17476">MSKIIEANIKHLDEVARLFNLYRIFYKQPDDLERAHQFIKGRMEMKESIIFVSNNADGTLSGFVQLYPSFCSVSTIPMLILYDLFVDPDTRTKGIGRALMNKAKQYAQENGFKRLELSTAKDNFIGQSLYESLGYEVDDEFLHYSLEINKN</sequence>